<dbReference type="InterPro" id="IPR004305">
    <property type="entry name" value="Thiaminase-2/PQQC"/>
</dbReference>
<dbReference type="Pfam" id="PF03070">
    <property type="entry name" value="TENA_THI-4"/>
    <property type="match status" value="1"/>
</dbReference>
<organism evidence="2 3">
    <name type="scientific">Xylona heveae (strain CBS 132557 / TC161)</name>
    <dbReference type="NCBI Taxonomy" id="1328760"/>
    <lineage>
        <taxon>Eukaryota</taxon>
        <taxon>Fungi</taxon>
        <taxon>Dikarya</taxon>
        <taxon>Ascomycota</taxon>
        <taxon>Pezizomycotina</taxon>
        <taxon>Xylonomycetes</taxon>
        <taxon>Xylonales</taxon>
        <taxon>Xylonaceae</taxon>
        <taxon>Xylona</taxon>
    </lineage>
</organism>
<dbReference type="GO" id="GO:0006772">
    <property type="term" value="P:thiamine metabolic process"/>
    <property type="evidence" value="ECO:0007669"/>
    <property type="project" value="UniProtKB-ARBA"/>
</dbReference>
<dbReference type="OrthoDB" id="37730at2759"/>
<evidence type="ECO:0000259" key="1">
    <source>
        <dbReference type="Pfam" id="PF03070"/>
    </source>
</evidence>
<dbReference type="Proteomes" id="UP000076632">
    <property type="component" value="Unassembled WGS sequence"/>
</dbReference>
<dbReference type="InterPro" id="IPR016084">
    <property type="entry name" value="Haem_Oase-like_multi-hlx"/>
</dbReference>
<dbReference type="RefSeq" id="XP_018190031.1">
    <property type="nucleotide sequence ID" value="XM_018335897.1"/>
</dbReference>
<dbReference type="CDD" id="cd19357">
    <property type="entry name" value="TenA_E_At3g16990-like"/>
    <property type="match status" value="1"/>
</dbReference>
<gene>
    <name evidence="2" type="ORF">L228DRAFT_281544</name>
</gene>
<dbReference type="STRING" id="1328760.A0A161TQ89"/>
<dbReference type="SUPFAM" id="SSF48613">
    <property type="entry name" value="Heme oxygenase-like"/>
    <property type="match status" value="1"/>
</dbReference>
<evidence type="ECO:0000313" key="3">
    <source>
        <dbReference type="Proteomes" id="UP000076632"/>
    </source>
</evidence>
<dbReference type="GeneID" id="28901034"/>
<sequence>MSKSPREYLLSLNDGAFKAATQARFLEQAGNGTLQPDILARWLSQDRLYAQGYIRFIGHMLSKIRLPDTPGARENGHLLWRITDVLIAALVNVRRELQFFEETAARFNIDLTPTLVSVKGAGHGERQGEGEGIGASPVTRAYLDLFNNAASPSASILEGMVALWATEICYYTAWRYAGSHKPSPAAAKSDDPLHAEFIPNWTNDEFAKFVDDIGVLVDEMGASWKHDEDERKRCEEVWKQVLWLEERFWPVV</sequence>
<dbReference type="PANTHER" id="PTHR41813:SF2">
    <property type="entry name" value="REGULATOR PAB1642, PUTATIVE (AFU_ORTHOLOGUE AFUA_3G11955)-RELATED"/>
    <property type="match status" value="1"/>
</dbReference>
<feature type="domain" description="Thiaminase-2/PQQC" evidence="1">
    <location>
        <begin position="133"/>
        <end position="250"/>
    </location>
</feature>
<reference evidence="2 3" key="1">
    <citation type="journal article" date="2016" name="Fungal Biol.">
        <title>The genome of Xylona heveae provides a window into fungal endophytism.</title>
        <authorList>
            <person name="Gazis R."/>
            <person name="Kuo A."/>
            <person name="Riley R."/>
            <person name="LaButti K."/>
            <person name="Lipzen A."/>
            <person name="Lin J."/>
            <person name="Amirebrahimi M."/>
            <person name="Hesse C.N."/>
            <person name="Spatafora J.W."/>
            <person name="Henrissat B."/>
            <person name="Hainaut M."/>
            <person name="Grigoriev I.V."/>
            <person name="Hibbett D.S."/>
        </authorList>
    </citation>
    <scope>NUCLEOTIDE SEQUENCE [LARGE SCALE GENOMIC DNA]</scope>
    <source>
        <strain evidence="2 3">TC161</strain>
    </source>
</reference>
<dbReference type="Gene3D" id="1.20.910.10">
    <property type="entry name" value="Heme oxygenase-like"/>
    <property type="match status" value="1"/>
</dbReference>
<dbReference type="EMBL" id="KV407456">
    <property type="protein sequence ID" value="KZF24476.1"/>
    <property type="molecule type" value="Genomic_DNA"/>
</dbReference>
<dbReference type="PANTHER" id="PTHR41813">
    <property type="entry name" value="REGULATOR PAB1642, PUTATIVE (AFU_ORTHOLOGUE AFUA_3G11955)-RELATED"/>
    <property type="match status" value="1"/>
</dbReference>
<evidence type="ECO:0000313" key="2">
    <source>
        <dbReference type="EMBL" id="KZF24476.1"/>
    </source>
</evidence>
<keyword evidence="3" id="KW-1185">Reference proteome</keyword>
<protein>
    <submittedName>
        <fullName evidence="2">Heme oxygenase-like protein</fullName>
    </submittedName>
</protein>
<dbReference type="InParanoid" id="A0A161TQ89"/>
<dbReference type="OMA" id="IPNWTSE"/>
<accession>A0A161TQ89</accession>
<name>A0A161TQ89_XYLHT</name>
<dbReference type="AlphaFoldDB" id="A0A161TQ89"/>
<proteinExistence type="predicted"/>
<dbReference type="InterPro" id="IPR053261">
    <property type="entry name" value="Polyketide-peptide_reg"/>
</dbReference>